<keyword evidence="5 6" id="KW-0472">Membrane</keyword>
<protein>
    <submittedName>
        <fullName evidence="7">Amino acid permease</fullName>
    </submittedName>
</protein>
<feature type="transmembrane region" description="Helical" evidence="6">
    <location>
        <begin position="102"/>
        <end position="125"/>
    </location>
</feature>
<dbReference type="PANTHER" id="PTHR43243:SF4">
    <property type="entry name" value="CATIONIC AMINO ACID TRANSPORTER 4"/>
    <property type="match status" value="1"/>
</dbReference>
<name>A0AAE9L7P9_PAEPO</name>
<feature type="transmembrane region" description="Helical" evidence="6">
    <location>
        <begin position="361"/>
        <end position="380"/>
    </location>
</feature>
<dbReference type="Pfam" id="PF13520">
    <property type="entry name" value="AA_permease_2"/>
    <property type="match status" value="1"/>
</dbReference>
<accession>A0AAE9L7P9</accession>
<dbReference type="AlphaFoldDB" id="A0AAE9L7P9"/>
<evidence type="ECO:0000313" key="7">
    <source>
        <dbReference type="EMBL" id="URJ51770.2"/>
    </source>
</evidence>
<organism evidence="7 8">
    <name type="scientific">Paenibacillus polymyxa</name>
    <name type="common">Bacillus polymyxa</name>
    <dbReference type="NCBI Taxonomy" id="1406"/>
    <lineage>
        <taxon>Bacteria</taxon>
        <taxon>Bacillati</taxon>
        <taxon>Bacillota</taxon>
        <taxon>Bacilli</taxon>
        <taxon>Bacillales</taxon>
        <taxon>Paenibacillaceae</taxon>
        <taxon>Paenibacillus</taxon>
    </lineage>
</organism>
<keyword evidence="4 6" id="KW-1133">Transmembrane helix</keyword>
<feature type="transmembrane region" description="Helical" evidence="6">
    <location>
        <begin position="191"/>
        <end position="213"/>
    </location>
</feature>
<keyword evidence="3 6" id="KW-0812">Transmembrane</keyword>
<dbReference type="Proteomes" id="UP001055784">
    <property type="component" value="Chromosome"/>
</dbReference>
<feature type="transmembrane region" description="Helical" evidence="6">
    <location>
        <begin position="265"/>
        <end position="289"/>
    </location>
</feature>
<feature type="transmembrane region" description="Helical" evidence="6">
    <location>
        <begin position="443"/>
        <end position="463"/>
    </location>
</feature>
<keyword evidence="2" id="KW-0813">Transport</keyword>
<comment type="subcellular location">
    <subcellularLocation>
        <location evidence="1">Membrane</location>
        <topology evidence="1">Multi-pass membrane protein</topology>
    </subcellularLocation>
</comment>
<feature type="transmembrane region" description="Helical" evidence="6">
    <location>
        <begin position="417"/>
        <end position="437"/>
    </location>
</feature>
<dbReference type="GO" id="GO:0016020">
    <property type="term" value="C:membrane"/>
    <property type="evidence" value="ECO:0007669"/>
    <property type="project" value="UniProtKB-SubCell"/>
</dbReference>
<evidence type="ECO:0000256" key="2">
    <source>
        <dbReference type="ARBA" id="ARBA00022448"/>
    </source>
</evidence>
<evidence type="ECO:0000256" key="5">
    <source>
        <dbReference type="ARBA" id="ARBA00023136"/>
    </source>
</evidence>
<feature type="transmembrane region" description="Helical" evidence="6">
    <location>
        <begin position="35"/>
        <end position="56"/>
    </location>
</feature>
<dbReference type="Gene3D" id="1.20.1740.10">
    <property type="entry name" value="Amino acid/polyamine transporter I"/>
    <property type="match status" value="1"/>
</dbReference>
<feature type="transmembrane region" description="Helical" evidence="6">
    <location>
        <begin position="386"/>
        <end position="405"/>
    </location>
</feature>
<dbReference type="EMBL" id="CP097770">
    <property type="protein sequence ID" value="URJ51770.2"/>
    <property type="molecule type" value="Genomic_DNA"/>
</dbReference>
<dbReference type="GO" id="GO:0015171">
    <property type="term" value="F:amino acid transmembrane transporter activity"/>
    <property type="evidence" value="ECO:0007669"/>
    <property type="project" value="TreeGrafter"/>
</dbReference>
<feature type="transmembrane region" description="Helical" evidence="6">
    <location>
        <begin position="309"/>
        <end position="332"/>
    </location>
</feature>
<feature type="transmembrane region" description="Helical" evidence="6">
    <location>
        <begin position="68"/>
        <end position="90"/>
    </location>
</feature>
<evidence type="ECO:0000256" key="3">
    <source>
        <dbReference type="ARBA" id="ARBA00022692"/>
    </source>
</evidence>
<reference evidence="7" key="1">
    <citation type="submission" date="2022-11" db="EMBL/GenBank/DDBJ databases">
        <authorList>
            <person name="Vasilchenko N.G."/>
            <person name="Prazdnova E.V."/>
            <person name="Gorovtsov A.V."/>
            <person name="Chistyakov V.A."/>
            <person name="Pak M.L."/>
        </authorList>
    </citation>
    <scope>NUCLEOTIDE SEQUENCE</scope>
    <source>
        <strain evidence="7">R 4.5</strain>
    </source>
</reference>
<evidence type="ECO:0000256" key="6">
    <source>
        <dbReference type="SAM" id="Phobius"/>
    </source>
</evidence>
<dbReference type="InterPro" id="IPR002293">
    <property type="entry name" value="AA/rel_permease1"/>
</dbReference>
<feature type="transmembrane region" description="Helical" evidence="6">
    <location>
        <begin position="225"/>
        <end position="244"/>
    </location>
</feature>
<evidence type="ECO:0000313" key="8">
    <source>
        <dbReference type="Proteomes" id="UP001055784"/>
    </source>
</evidence>
<sequence length="472" mass="50526">MKLWKEDSAYGLISKKTGLLPHEESGSTGRLKRTMGAFDLTMLGVGCIIGTGIFVITGKAAAENAGPGLMLSFVIAGIACVLAALCYAELSSTVPAAGSAYAYSYIVFGEILAWVLGWDLILEYGVAAASVSSGWSAYFQGLLAGFDVHLPLALTAAFDSTKGTIIDLPAVCIIMLITLLLSLGAKETVRFNLIMVCVKVGVVLLFIGIGIFYVKPDNWTPFLPYGFSGVLSAAAIVFFAYLGFDAISTAAEEVRNPQRNMPIGIISSLAICTVLYIAVSVVLTGMVPYTQLGVSDPVAFALRFIHQDFVAGLISVGAIAGMTTVLLVLLYGQTRLIFSMSRDGLLPVFLSKINAKTQTPIRSTWLVGSIIALASGLFPLHALTNLTSIGTLFAFAVVSVGVIVLRKKRPDLKRGFTVPWVPLLPLLSALVCIGLMLQLHISTWIGFIVWLLLGLLIYFFYGYHKSLLNRKS</sequence>
<evidence type="ECO:0000256" key="1">
    <source>
        <dbReference type="ARBA" id="ARBA00004141"/>
    </source>
</evidence>
<dbReference type="PANTHER" id="PTHR43243">
    <property type="entry name" value="INNER MEMBRANE TRANSPORTER YGJI-RELATED"/>
    <property type="match status" value="1"/>
</dbReference>
<feature type="transmembrane region" description="Helical" evidence="6">
    <location>
        <begin position="164"/>
        <end position="184"/>
    </location>
</feature>
<proteinExistence type="predicted"/>
<evidence type="ECO:0000256" key="4">
    <source>
        <dbReference type="ARBA" id="ARBA00022989"/>
    </source>
</evidence>
<dbReference type="PIRSF" id="PIRSF006060">
    <property type="entry name" value="AA_transporter"/>
    <property type="match status" value="1"/>
</dbReference>
<gene>
    <name evidence="7" type="ORF">MF626_001213</name>
</gene>